<sequence length="122" mass="13131">MGRILKPDLVMTPIDENIRLGSILAVFASAIGVKQSGSGGNRDIESLFTTLYLRLNGTCGLAKTKFGADDGRKDMQYTMTESGVVQPEVAEVREVRWGGDSLPVIITVMTGSRFCSPDGHLP</sequence>
<dbReference type="HOGENOM" id="CLU_2024274_0_0_4"/>
<proteinExistence type="predicted"/>
<organism evidence="1 2">
    <name type="scientific">Nitrosomonas europaea (strain ATCC 19718 / CIP 103999 / KCTC 2705 / NBRC 14298)</name>
    <dbReference type="NCBI Taxonomy" id="228410"/>
    <lineage>
        <taxon>Bacteria</taxon>
        <taxon>Pseudomonadati</taxon>
        <taxon>Pseudomonadota</taxon>
        <taxon>Betaproteobacteria</taxon>
        <taxon>Nitrosomonadales</taxon>
        <taxon>Nitrosomonadaceae</taxon>
        <taxon>Nitrosomonas</taxon>
    </lineage>
</organism>
<dbReference type="AlphaFoldDB" id="Q82TM3"/>
<gene>
    <name evidence="1" type="ordered locus">NE1862</name>
</gene>
<evidence type="ECO:0000313" key="2">
    <source>
        <dbReference type="Proteomes" id="UP000001416"/>
    </source>
</evidence>
<dbReference type="KEGG" id="neu:NE1862"/>
<dbReference type="EMBL" id="AL954747">
    <property type="protein sequence ID" value="CAD85773.1"/>
    <property type="molecule type" value="Genomic_DNA"/>
</dbReference>
<accession>Q82TM3</accession>
<keyword evidence="2" id="KW-1185">Reference proteome</keyword>
<reference evidence="1 2" key="1">
    <citation type="journal article" date="2003" name="J. Bacteriol.">
        <title>Complete genome sequence of the ammonia-oxidizing bacterium and obligate chemolithoautotroph Nitrosomonas europaea.</title>
        <authorList>
            <person name="Chain P."/>
            <person name="Lamerdin J."/>
            <person name="Larimer F."/>
            <person name="Regala W."/>
            <person name="Land M."/>
            <person name="Hauser L."/>
            <person name="Hooper A."/>
            <person name="Klotz M."/>
            <person name="Norton J."/>
            <person name="Sayavedra-Soto L."/>
            <person name="Arciero D."/>
            <person name="Hommes N."/>
            <person name="Whittaker M."/>
            <person name="Arp D."/>
        </authorList>
    </citation>
    <scope>NUCLEOTIDE SEQUENCE [LARGE SCALE GENOMIC DNA]</scope>
    <source>
        <strain evidence="2">ATCC 19718 / CIP 103999 / KCTC 2705 / NBRC 14298</strain>
    </source>
</reference>
<evidence type="ECO:0000313" key="1">
    <source>
        <dbReference type="EMBL" id="CAD85773.1"/>
    </source>
</evidence>
<protein>
    <submittedName>
        <fullName evidence="1">Uncharacterized protein</fullName>
    </submittedName>
</protein>
<dbReference type="Proteomes" id="UP000001416">
    <property type="component" value="Chromosome"/>
</dbReference>
<dbReference type="STRING" id="228410.NE1862"/>
<name>Q82TM3_NITEU</name>